<dbReference type="InterPro" id="IPR024571">
    <property type="entry name" value="ERAP1-like_C_dom"/>
</dbReference>
<dbReference type="SUPFAM" id="SSF55486">
    <property type="entry name" value="Metalloproteases ('zincins'), catalytic domain"/>
    <property type="match status" value="1"/>
</dbReference>
<dbReference type="PANTHER" id="PTHR11533">
    <property type="entry name" value="PROTEASE M1 ZINC METALLOPROTEASE"/>
    <property type="match status" value="1"/>
</dbReference>
<dbReference type="Pfam" id="PF17900">
    <property type="entry name" value="Peptidase_M1_N"/>
    <property type="match status" value="1"/>
</dbReference>
<evidence type="ECO:0008006" key="15">
    <source>
        <dbReference type="Google" id="ProtNLM"/>
    </source>
</evidence>
<evidence type="ECO:0000313" key="13">
    <source>
        <dbReference type="EMBL" id="KAK6758793.1"/>
    </source>
</evidence>
<evidence type="ECO:0000256" key="8">
    <source>
        <dbReference type="SAM" id="MobiDB-lite"/>
    </source>
</evidence>
<comment type="similarity">
    <text evidence="2">Belongs to the peptidase M1 family.</text>
</comment>
<comment type="caution">
    <text evidence="13">The sequence shown here is derived from an EMBL/GenBank/DDBJ whole genome shotgun (WGS) entry which is preliminary data.</text>
</comment>
<feature type="transmembrane region" description="Helical" evidence="9">
    <location>
        <begin position="31"/>
        <end position="59"/>
    </location>
</feature>
<comment type="cofactor">
    <cofactor evidence="1">
        <name>Zn(2+)</name>
        <dbReference type="ChEBI" id="CHEBI:29105"/>
    </cofactor>
</comment>
<dbReference type="PRINTS" id="PR00756">
    <property type="entry name" value="ALADIPTASE"/>
</dbReference>
<keyword evidence="9" id="KW-0812">Transmembrane</keyword>
<dbReference type="InterPro" id="IPR042097">
    <property type="entry name" value="Aminopeptidase_N-like_N_sf"/>
</dbReference>
<dbReference type="InterPro" id="IPR027268">
    <property type="entry name" value="Peptidase_M4/M1_CTD_sf"/>
</dbReference>
<dbReference type="Pfam" id="PF11838">
    <property type="entry name" value="ERAP1_C"/>
    <property type="match status" value="1"/>
</dbReference>
<feature type="domain" description="ERAP1-like C-terminal" evidence="11">
    <location>
        <begin position="632"/>
        <end position="992"/>
    </location>
</feature>
<keyword evidence="4" id="KW-0479">Metal-binding</keyword>
<feature type="domain" description="Aminopeptidase N-like N-terminal" evidence="12">
    <location>
        <begin position="99"/>
        <end position="294"/>
    </location>
</feature>
<evidence type="ECO:0000313" key="14">
    <source>
        <dbReference type="Proteomes" id="UP001303046"/>
    </source>
</evidence>
<dbReference type="EMBL" id="JAVFWL010000005">
    <property type="protein sequence ID" value="KAK6758793.1"/>
    <property type="molecule type" value="Genomic_DNA"/>
</dbReference>
<evidence type="ECO:0000256" key="3">
    <source>
        <dbReference type="ARBA" id="ARBA00022670"/>
    </source>
</evidence>
<evidence type="ECO:0000256" key="1">
    <source>
        <dbReference type="ARBA" id="ARBA00001947"/>
    </source>
</evidence>
<keyword evidence="7" id="KW-0482">Metalloprotease</keyword>
<dbReference type="CDD" id="cd09601">
    <property type="entry name" value="M1_APN-Q_like"/>
    <property type="match status" value="1"/>
</dbReference>
<keyword evidence="3" id="KW-0645">Protease</keyword>
<dbReference type="Gene3D" id="1.10.390.10">
    <property type="entry name" value="Neutral Protease Domain 2"/>
    <property type="match status" value="1"/>
</dbReference>
<dbReference type="Gene3D" id="2.60.40.1730">
    <property type="entry name" value="tricorn interacting facor f3 domain"/>
    <property type="match status" value="1"/>
</dbReference>
<feature type="domain" description="Peptidase M1 membrane alanine aminopeptidase" evidence="10">
    <location>
        <begin position="329"/>
        <end position="533"/>
    </location>
</feature>
<dbReference type="PANTHER" id="PTHR11533:SF301">
    <property type="entry name" value="AMINOPEPTIDASE"/>
    <property type="match status" value="1"/>
</dbReference>
<dbReference type="Gene3D" id="1.25.50.20">
    <property type="match status" value="1"/>
</dbReference>
<reference evidence="13 14" key="1">
    <citation type="submission" date="2023-08" db="EMBL/GenBank/DDBJ databases">
        <title>A Necator americanus chromosomal reference genome.</title>
        <authorList>
            <person name="Ilik V."/>
            <person name="Petrzelkova K.J."/>
            <person name="Pardy F."/>
            <person name="Fuh T."/>
            <person name="Niatou-Singa F.S."/>
            <person name="Gouil Q."/>
            <person name="Baker L."/>
            <person name="Ritchie M.E."/>
            <person name="Jex A.R."/>
            <person name="Gazzola D."/>
            <person name="Li H."/>
            <person name="Toshio Fujiwara R."/>
            <person name="Zhan B."/>
            <person name="Aroian R.V."/>
            <person name="Pafco B."/>
            <person name="Schwarz E.M."/>
        </authorList>
    </citation>
    <scope>NUCLEOTIDE SEQUENCE [LARGE SCALE GENOMIC DNA]</scope>
    <source>
        <strain evidence="13 14">Aroian</strain>
        <tissue evidence="13">Whole animal</tissue>
    </source>
</reference>
<protein>
    <recommendedName>
        <fullName evidence="15">Aminopeptidase</fullName>
    </recommendedName>
</protein>
<sequence>MGSSSKSINDESLSQSCESGRDEERQKKSGLICTPALMLITAIAIIAILVLSCVSTYLITRAQFKHLSEVKNHTQSREKLQKPTFSIMEELRLPRKLKPVFYNLVIKVYLPFYVDFPADKNLTTDGEVVIDIVVLQPTNEIILNMKEIRFLSDKCEAQSNGAHIPITSIKVDDHLERVVFILAETLDVNQNVRLKVIFRGVINDGLSGMYRTFFEDAQGKMKIAAVTQFESADARRMVPCFDEPAYKAAWNVTVIHPKGTTAIANGFEISETLEPDGKWKVSTFRQTPVMSSYLVAIFVSEFDFDESYTKRGVRFRLWSPPKDKPLRKYGLETAVIFMETFEKYFGIEDVVMKQDLVAVEDFSAGAMENWGLITFSGDILLSLFSLLMEDSVQRKVIAHELAHQWFGNLVTMNWWDELWLKEGFASYFENIELNENRDMRISKTEHVTSFNSPMKKDSLAASRPLSSIIDIPLEISESYDSLSYSKGGIIIAMIRDVVGEQNFRKALIHYLKKFSFENTRGNDLWKAFDEAVEGVEGPDGGKLSMVDFGPQWSKQMGLPLVTVEHFNSTTLKIGQERYMKVPHAAELQKYRNSAYGYKWDVPLWYQWDDKQVYYKWLKREEPLYLDRKEAPIVINVDRRGYFIQNYDSDGWKKITRQFEKNHEVYSPHTRYTVISDAFSAALIGQLDYKTVFALLKYLSKEEDSLVWNAVTRGFDTIKNLLGDESGRKWVDLYSKKIMERKYRSVYSKYISGEFETHGNSGRALHQARRYGKKKHYKSTSGMSRYSSSLRLKFATSVIESYCEAGSNNCSSTFQSLFERGVLERCTKGRKASQCVKISSHLRKLTYCYGVKQIGTAAVEKVKELYNNEDNRYEKDNLAKGMGCAQKIEELKSLLRDEIKKTERNAQRIVDVFVTVSVNPVSREFLINFLIENWEAIYEKLGNHNNHGQLSAVIGACLGGMHSNAEIMLVKLFQKSNPNAQQFRIINERIEEAEHTIAWLKKHSQKLIEFFKSELGQTETFF</sequence>
<dbReference type="SUPFAM" id="SSF63737">
    <property type="entry name" value="Leukotriene A4 hydrolase N-terminal domain"/>
    <property type="match status" value="1"/>
</dbReference>
<evidence type="ECO:0000256" key="7">
    <source>
        <dbReference type="ARBA" id="ARBA00023049"/>
    </source>
</evidence>
<keyword evidence="5" id="KW-0378">Hydrolase</keyword>
<evidence type="ECO:0000256" key="4">
    <source>
        <dbReference type="ARBA" id="ARBA00022723"/>
    </source>
</evidence>
<dbReference type="InterPro" id="IPR045357">
    <property type="entry name" value="Aminopeptidase_N-like_N"/>
</dbReference>
<dbReference type="Proteomes" id="UP001303046">
    <property type="component" value="Unassembled WGS sequence"/>
</dbReference>
<evidence type="ECO:0000256" key="9">
    <source>
        <dbReference type="SAM" id="Phobius"/>
    </source>
</evidence>
<dbReference type="InterPro" id="IPR034016">
    <property type="entry name" value="M1_APN-typ"/>
</dbReference>
<keyword evidence="9" id="KW-1133">Transmembrane helix</keyword>
<proteinExistence type="inferred from homology"/>
<evidence type="ECO:0000259" key="12">
    <source>
        <dbReference type="Pfam" id="PF17900"/>
    </source>
</evidence>
<dbReference type="Pfam" id="PF01433">
    <property type="entry name" value="Peptidase_M1"/>
    <property type="match status" value="1"/>
</dbReference>
<dbReference type="InterPro" id="IPR001930">
    <property type="entry name" value="Peptidase_M1"/>
</dbReference>
<gene>
    <name evidence="13" type="primary">Necator_chrV.g20973</name>
    <name evidence="13" type="ORF">RB195_016180</name>
</gene>
<dbReference type="InterPro" id="IPR014782">
    <property type="entry name" value="Peptidase_M1_dom"/>
</dbReference>
<feature type="region of interest" description="Disordered" evidence="8">
    <location>
        <begin position="1"/>
        <end position="24"/>
    </location>
</feature>
<evidence type="ECO:0000259" key="10">
    <source>
        <dbReference type="Pfam" id="PF01433"/>
    </source>
</evidence>
<evidence type="ECO:0000256" key="5">
    <source>
        <dbReference type="ARBA" id="ARBA00022801"/>
    </source>
</evidence>
<evidence type="ECO:0000256" key="6">
    <source>
        <dbReference type="ARBA" id="ARBA00022833"/>
    </source>
</evidence>
<name>A0ABR1E8J5_NECAM</name>
<feature type="compositionally biased region" description="Polar residues" evidence="8">
    <location>
        <begin position="1"/>
        <end position="18"/>
    </location>
</feature>
<dbReference type="InterPro" id="IPR050344">
    <property type="entry name" value="Peptidase_M1_aminopeptidases"/>
</dbReference>
<keyword evidence="14" id="KW-1185">Reference proteome</keyword>
<evidence type="ECO:0000256" key="2">
    <source>
        <dbReference type="ARBA" id="ARBA00010136"/>
    </source>
</evidence>
<accession>A0ABR1E8J5</accession>
<keyword evidence="6" id="KW-0862">Zinc</keyword>
<evidence type="ECO:0000259" key="11">
    <source>
        <dbReference type="Pfam" id="PF11838"/>
    </source>
</evidence>
<dbReference type="Gene3D" id="2.60.40.1910">
    <property type="match status" value="1"/>
</dbReference>
<organism evidence="13 14">
    <name type="scientific">Necator americanus</name>
    <name type="common">Human hookworm</name>
    <dbReference type="NCBI Taxonomy" id="51031"/>
    <lineage>
        <taxon>Eukaryota</taxon>
        <taxon>Metazoa</taxon>
        <taxon>Ecdysozoa</taxon>
        <taxon>Nematoda</taxon>
        <taxon>Chromadorea</taxon>
        <taxon>Rhabditida</taxon>
        <taxon>Rhabditina</taxon>
        <taxon>Rhabditomorpha</taxon>
        <taxon>Strongyloidea</taxon>
        <taxon>Ancylostomatidae</taxon>
        <taxon>Bunostominae</taxon>
        <taxon>Necator</taxon>
    </lineage>
</organism>
<keyword evidence="9" id="KW-0472">Membrane</keyword>